<dbReference type="InterPro" id="IPR006047">
    <property type="entry name" value="GH13_cat_dom"/>
</dbReference>
<dbReference type="Pfam" id="PF02922">
    <property type="entry name" value="CBM_48"/>
    <property type="match status" value="1"/>
</dbReference>
<evidence type="ECO:0000256" key="10">
    <source>
        <dbReference type="SAM" id="MobiDB-lite"/>
    </source>
</evidence>
<dbReference type="STRING" id="71999.KPaMU14_02150"/>
<dbReference type="Pfam" id="PF00128">
    <property type="entry name" value="Alpha-amylase"/>
    <property type="match status" value="1"/>
</dbReference>
<dbReference type="GO" id="GO:0004553">
    <property type="term" value="F:hydrolase activity, hydrolyzing O-glycosyl compounds"/>
    <property type="evidence" value="ECO:0007669"/>
    <property type="project" value="InterPro"/>
</dbReference>
<dbReference type="HAMAP" id="MF_00685">
    <property type="entry name" value="GlgB"/>
    <property type="match status" value="1"/>
</dbReference>
<evidence type="ECO:0000256" key="3">
    <source>
        <dbReference type="ARBA" id="ARBA00009000"/>
    </source>
</evidence>
<evidence type="ECO:0000256" key="7">
    <source>
        <dbReference type="ARBA" id="ARBA00023056"/>
    </source>
</evidence>
<dbReference type="PANTHER" id="PTHR43651:SF3">
    <property type="entry name" value="1,4-ALPHA-GLUCAN-BRANCHING ENZYME"/>
    <property type="match status" value="1"/>
</dbReference>
<dbReference type="NCBIfam" id="NF008967">
    <property type="entry name" value="PRK12313.1"/>
    <property type="match status" value="1"/>
</dbReference>
<dbReference type="EC" id="2.4.1.18" evidence="9"/>
<dbReference type="InterPro" id="IPR054169">
    <property type="entry name" value="GlgB_N"/>
</dbReference>
<dbReference type="SMART" id="SM00642">
    <property type="entry name" value="Aamy"/>
    <property type="match status" value="1"/>
</dbReference>
<dbReference type="EMBL" id="ANHZ02000011">
    <property type="protein sequence ID" value="EME36565.1"/>
    <property type="molecule type" value="Genomic_DNA"/>
</dbReference>
<dbReference type="FunFam" id="3.20.20.80:FF:000003">
    <property type="entry name" value="1,4-alpha-glucan branching enzyme GlgB"/>
    <property type="match status" value="1"/>
</dbReference>
<dbReference type="NCBIfam" id="NF003811">
    <property type="entry name" value="PRK05402.1"/>
    <property type="match status" value="1"/>
</dbReference>
<keyword evidence="4 9" id="KW-0321">Glycogen metabolism</keyword>
<dbReference type="UniPathway" id="UPA00164"/>
<keyword evidence="13" id="KW-1185">Reference proteome</keyword>
<dbReference type="CDD" id="cd02855">
    <property type="entry name" value="E_set_GBE_prok_N"/>
    <property type="match status" value="1"/>
</dbReference>
<dbReference type="GO" id="GO:0043169">
    <property type="term" value="F:cation binding"/>
    <property type="evidence" value="ECO:0007669"/>
    <property type="project" value="InterPro"/>
</dbReference>
<dbReference type="InterPro" id="IPR006048">
    <property type="entry name" value="A-amylase/branching_C"/>
</dbReference>
<dbReference type="SUPFAM" id="SSF51011">
    <property type="entry name" value="Glycosyl hydrolase domain"/>
    <property type="match status" value="1"/>
</dbReference>
<dbReference type="Gene3D" id="2.60.40.1180">
    <property type="entry name" value="Golgi alpha-mannosidase II"/>
    <property type="match status" value="1"/>
</dbReference>
<dbReference type="InterPro" id="IPR013780">
    <property type="entry name" value="Glyco_hydro_b"/>
</dbReference>
<dbReference type="Gene3D" id="3.90.1200.10">
    <property type="match status" value="1"/>
</dbReference>
<dbReference type="Gene3D" id="2.60.40.10">
    <property type="entry name" value="Immunoglobulins"/>
    <property type="match status" value="2"/>
</dbReference>
<dbReference type="InterPro" id="IPR017853">
    <property type="entry name" value="GH"/>
</dbReference>
<evidence type="ECO:0000256" key="4">
    <source>
        <dbReference type="ARBA" id="ARBA00022600"/>
    </source>
</evidence>
<evidence type="ECO:0000313" key="12">
    <source>
        <dbReference type="EMBL" id="EME36565.1"/>
    </source>
</evidence>
<keyword evidence="6 9" id="KW-0808">Transferase</keyword>
<evidence type="ECO:0000313" key="13">
    <source>
        <dbReference type="Proteomes" id="UP000009877"/>
    </source>
</evidence>
<dbReference type="SUPFAM" id="SSF51445">
    <property type="entry name" value="(Trans)glycosidases"/>
    <property type="match status" value="1"/>
</dbReference>
<evidence type="ECO:0000256" key="8">
    <source>
        <dbReference type="ARBA" id="ARBA00023277"/>
    </source>
</evidence>
<evidence type="ECO:0000256" key="1">
    <source>
        <dbReference type="ARBA" id="ARBA00000826"/>
    </source>
</evidence>
<keyword evidence="8 9" id="KW-0119">Carbohydrate metabolism</keyword>
<dbReference type="InterPro" id="IPR006407">
    <property type="entry name" value="GlgB"/>
</dbReference>
<dbReference type="NCBIfam" id="TIGR01515">
    <property type="entry name" value="branching_enzym"/>
    <property type="match status" value="1"/>
</dbReference>
<feature type="active site" description="Proton donor" evidence="9">
    <location>
        <position position="1041"/>
    </location>
</feature>
<dbReference type="InterPro" id="IPR014756">
    <property type="entry name" value="Ig_E-set"/>
</dbReference>
<dbReference type="InterPro" id="IPR011009">
    <property type="entry name" value="Kinase-like_dom_sf"/>
</dbReference>
<feature type="region of interest" description="Disordered" evidence="10">
    <location>
        <begin position="487"/>
        <end position="584"/>
    </location>
</feature>
<dbReference type="Pfam" id="PF22019">
    <property type="entry name" value="GlgB_N"/>
    <property type="match status" value="1"/>
</dbReference>
<dbReference type="FunFam" id="2.60.40.10:FF:000169">
    <property type="entry name" value="1,4-alpha-glucan branching enzyme GlgB"/>
    <property type="match status" value="1"/>
</dbReference>
<dbReference type="Pfam" id="PF02806">
    <property type="entry name" value="Alpha-amylase_C"/>
    <property type="match status" value="1"/>
</dbReference>
<dbReference type="PANTHER" id="PTHR43651">
    <property type="entry name" value="1,4-ALPHA-GLUCAN-BRANCHING ENZYME"/>
    <property type="match status" value="1"/>
</dbReference>
<evidence type="ECO:0000256" key="5">
    <source>
        <dbReference type="ARBA" id="ARBA00022676"/>
    </source>
</evidence>
<dbReference type="GO" id="GO:0005978">
    <property type="term" value="P:glycogen biosynthetic process"/>
    <property type="evidence" value="ECO:0007669"/>
    <property type="project" value="UniProtKB-UniRule"/>
</dbReference>
<dbReference type="InterPro" id="IPR044143">
    <property type="entry name" value="GlgB_N_E_set_prok"/>
</dbReference>
<proteinExistence type="inferred from homology"/>
<comment type="caution">
    <text evidence="12">The sequence shown here is derived from an EMBL/GenBank/DDBJ whole genome shotgun (WGS) entry which is preliminary data.</text>
</comment>
<dbReference type="RefSeq" id="WP_006214653.1">
    <property type="nucleotide sequence ID" value="NZ_ANHZ02000011.1"/>
</dbReference>
<evidence type="ECO:0000256" key="9">
    <source>
        <dbReference type="HAMAP-Rule" id="MF_00685"/>
    </source>
</evidence>
<evidence type="ECO:0000256" key="2">
    <source>
        <dbReference type="ARBA" id="ARBA00004964"/>
    </source>
</evidence>
<reference evidence="12 13" key="1">
    <citation type="journal article" date="2014" name="Genome Announc.">
        <title>Draft Genome Sequence of Kocuria palustris PEL.</title>
        <authorList>
            <person name="Sharma G."/>
            <person name="Khatri I."/>
            <person name="Subramanian S."/>
        </authorList>
    </citation>
    <scope>NUCLEOTIDE SEQUENCE [LARGE SCALE GENOMIC DNA]</scope>
    <source>
        <strain evidence="12 13">PEL</strain>
    </source>
</reference>
<comment type="catalytic activity">
    <reaction evidence="1 9">
        <text>Transfers a segment of a (1-&gt;4)-alpha-D-glucan chain to a primary hydroxy group in a similar glucan chain.</text>
        <dbReference type="EC" id="2.4.1.18"/>
    </reaction>
</comment>
<gene>
    <name evidence="9" type="primary">glgB</name>
    <name evidence="12" type="ORF">C884_00239</name>
</gene>
<evidence type="ECO:0000256" key="6">
    <source>
        <dbReference type="ARBA" id="ARBA00022679"/>
    </source>
</evidence>
<feature type="domain" description="Glycosyl hydrolase family 13 catalytic" evidence="11">
    <location>
        <begin position="836"/>
        <end position="1182"/>
    </location>
</feature>
<evidence type="ECO:0000259" key="11">
    <source>
        <dbReference type="SMART" id="SM00642"/>
    </source>
</evidence>
<name>M2YDE6_9MICC</name>
<comment type="similarity">
    <text evidence="3 9">Belongs to the glycosyl hydrolase 13 family. GlgB subfamily.</text>
</comment>
<dbReference type="GO" id="GO:0003844">
    <property type="term" value="F:1,4-alpha-glucan branching enzyme activity"/>
    <property type="evidence" value="ECO:0007669"/>
    <property type="project" value="UniProtKB-UniRule"/>
</dbReference>
<keyword evidence="7 9" id="KW-0320">Glycogen biosynthesis</keyword>
<dbReference type="CDD" id="cd11322">
    <property type="entry name" value="AmyAc_Glg_BE"/>
    <property type="match status" value="1"/>
</dbReference>
<organism evidence="12 13">
    <name type="scientific">Kocuria palustris PEL</name>
    <dbReference type="NCBI Taxonomy" id="1236550"/>
    <lineage>
        <taxon>Bacteria</taxon>
        <taxon>Bacillati</taxon>
        <taxon>Actinomycetota</taxon>
        <taxon>Actinomycetes</taxon>
        <taxon>Micrococcales</taxon>
        <taxon>Micrococcaceae</taxon>
        <taxon>Kocuria</taxon>
    </lineage>
</organism>
<dbReference type="SUPFAM" id="SSF81296">
    <property type="entry name" value="E set domains"/>
    <property type="match status" value="2"/>
</dbReference>
<dbReference type="InterPro" id="IPR013783">
    <property type="entry name" value="Ig-like_fold"/>
</dbReference>
<sequence>MSAVNPSSHPARSLEEVLRGWLPSRRWFPFDGDPEQLSLETAAVIPLSESPAGASPEDEGLAIHLLRAGTPSGTRIVQVPLETSASAFDQQIGSFETSAGTRHVREAVDQPEFLDAVLGLLRKGSQIGGRRAAMTGAANDSLTPVSGVKAAEQVQVIAGEQSNTSVVLRPVEPGEDALILKFFRILGEGENPDVEVGRELTDLGCSVVARTWGWAEITWPETGDDDGQRQAVGQSVVAAEFVDGAQDAWRLAVEAAAEGRSFAAEARELGRATARMHRDLASAFGTQEALGPRREALLESLSGRLEWARDQMGDRPGGLEQELDSVIARAREVEQLPELQRIHGDYHLGQVLRGPDGAFRILDFEGEPLREMSERSAADLPLRDVVGMLRSLDYAAAFGQRESGRDTEQWGQAAAEALLEGWTAVTHTIVERRDPLFQALWLDKAMYEVVYESRNRPDWVDVPLRAVLSALGGSQSSAAVDPAAGAAAGALSGDQETADEPSDVRGTGGTASEASGAPVETSAVVPGPSAAAAGVPSQYQADQAIRGGAEPTPDQQEGSAPEPPAATPQAETDETSGSEHHVSHTISEDVLAAVAEGRYYDPHCVLGAHPQDDGTVVVRTLRRFAQKVEAITGDGSVHLLSHEWGGIFTGRIPATSDGGIPDYRLRVTWDGGHSLEVDDPYRSTPTVGEMDLHLIGEGRHEELWKVLGARVRSWPSSFGETRGTSFAVWAPNARAVRVIGDFNGWDGTEHAMRSLGGSGVWELFVPGVGHGAIYKFRIMGPDGQWKDKADPMARWSEVPPLTGSRVLDSEYTFGDDEWMERRAQTDPHSGPMSVYEVHIGSWRQGLSYRDLATELVDYVKAHGFTHVEFMPVAEHPFGGSWGYQVTGYYAPTSRFGDPDDFKHLVDALHQAGIGVLVDWVPGHFPKDDFALARFDGAPLYEHPDPRRGEHKDWGTLIFDYGRTEVRNFLVANALYWLEEFHVDGLRVDAVASMLYLDYSREHGEWEPNQFGGRENLEAISFLQEATATAYRRSPGTVMIAEESTAFPGVTRPTSGNGLGFGIKWNMGWMHDSLEYMGEDPVNRSYHHGKLTFSMVYAYSENFILPISHDEVVYGKGSLLRKMPGDRWQQLANVRAYLAYMWAHPGKQLIFMGTEFAQDAEWDNDKSLDWWLAETEPHQGIQRLVVELNEIYKQTPALWAQDNAPEGFTWLDANDSQGCTMSFVRWDTAGEPLVCAVNFAGMPHDGFHLPLPRGGQWEEVLNTDDLRFGGSGVVNGSVTAVDEPQYAQPAHAVLDLPPLGAVWLRPTN</sequence>
<accession>M2YDE6</accession>
<dbReference type="Gene3D" id="3.20.20.80">
    <property type="entry name" value="Glycosidases"/>
    <property type="match status" value="1"/>
</dbReference>
<feature type="compositionally biased region" description="Low complexity" evidence="10">
    <location>
        <begin position="510"/>
        <end position="537"/>
    </location>
</feature>
<keyword evidence="5 9" id="KW-0328">Glycosyltransferase</keyword>
<dbReference type="Proteomes" id="UP000009877">
    <property type="component" value="Unassembled WGS sequence"/>
</dbReference>
<dbReference type="GO" id="GO:0005829">
    <property type="term" value="C:cytosol"/>
    <property type="evidence" value="ECO:0007669"/>
    <property type="project" value="TreeGrafter"/>
</dbReference>
<comment type="subunit">
    <text evidence="9">Monomer.</text>
</comment>
<comment type="pathway">
    <text evidence="2 9">Glycan biosynthesis; glycogen biosynthesis.</text>
</comment>
<dbReference type="InterPro" id="IPR004193">
    <property type="entry name" value="Glyco_hydro_13_N"/>
</dbReference>
<comment type="function">
    <text evidence="9">Catalyzes the formation of the alpha-1,6-glucosidic linkages in glycogen by scission of a 1,4-alpha-linked oligosaccharide from growing alpha-1,4-glucan chains and the subsequent attachment of the oligosaccharide to the alpha-1,6 position.</text>
</comment>
<dbReference type="SUPFAM" id="SSF56112">
    <property type="entry name" value="Protein kinase-like (PK-like)"/>
    <property type="match status" value="1"/>
</dbReference>
<feature type="active site" description="Nucleophile" evidence="9">
    <location>
        <position position="988"/>
    </location>
</feature>
<protein>
    <recommendedName>
        <fullName evidence="9">1,4-alpha-glucan branching enzyme GlgB</fullName>
        <ecNumber evidence="9">2.4.1.18</ecNumber>
    </recommendedName>
    <alternativeName>
        <fullName evidence="9">1,4-alpha-D-glucan:1,4-alpha-D-glucan 6-glucosyl-transferase</fullName>
    </alternativeName>
    <alternativeName>
        <fullName evidence="9">Alpha-(1-&gt;4)-glucan branching enzyme</fullName>
    </alternativeName>
    <alternativeName>
        <fullName evidence="9">Glycogen branching enzyme</fullName>
        <shortName evidence="9">BE</shortName>
    </alternativeName>
</protein>